<dbReference type="Pfam" id="PF01344">
    <property type="entry name" value="Kelch_1"/>
    <property type="match status" value="1"/>
</dbReference>
<evidence type="ECO:0000313" key="5">
    <source>
        <dbReference type="EMBL" id="KAG6002723.1"/>
    </source>
</evidence>
<dbReference type="SUPFAM" id="SSF49785">
    <property type="entry name" value="Galactose-binding domain-like"/>
    <property type="match status" value="1"/>
</dbReference>
<gene>
    <name evidence="5" type="ORF">E4U43_001060</name>
</gene>
<organism evidence="5 6">
    <name type="scientific">Claviceps pusilla</name>
    <dbReference type="NCBI Taxonomy" id="123648"/>
    <lineage>
        <taxon>Eukaryota</taxon>
        <taxon>Fungi</taxon>
        <taxon>Dikarya</taxon>
        <taxon>Ascomycota</taxon>
        <taxon>Pezizomycotina</taxon>
        <taxon>Sordariomycetes</taxon>
        <taxon>Hypocreomycetidae</taxon>
        <taxon>Hypocreales</taxon>
        <taxon>Clavicipitaceae</taxon>
        <taxon>Claviceps</taxon>
    </lineage>
</organism>
<name>A0A9P7NAX9_9HYPO</name>
<dbReference type="SMART" id="SM00612">
    <property type="entry name" value="Kelch"/>
    <property type="match status" value="3"/>
</dbReference>
<evidence type="ECO:0000256" key="3">
    <source>
        <dbReference type="SAM" id="SignalP"/>
    </source>
</evidence>
<dbReference type="InterPro" id="IPR015202">
    <property type="entry name" value="GO-like_E_set"/>
</dbReference>
<dbReference type="Pfam" id="PF09118">
    <property type="entry name" value="GO-like_E_set"/>
    <property type="match status" value="1"/>
</dbReference>
<dbReference type="AlphaFoldDB" id="A0A9P7NAX9"/>
<evidence type="ECO:0000256" key="1">
    <source>
        <dbReference type="ARBA" id="ARBA00022729"/>
    </source>
</evidence>
<dbReference type="Gene3D" id="2.60.120.260">
    <property type="entry name" value="Galactose-binding domain-like"/>
    <property type="match status" value="1"/>
</dbReference>
<comment type="caution">
    <text evidence="5">The sequence shown here is derived from an EMBL/GenBank/DDBJ whole genome shotgun (WGS) entry which is preliminary data.</text>
</comment>
<dbReference type="InterPro" id="IPR014756">
    <property type="entry name" value="Ig_E-set"/>
</dbReference>
<feature type="signal peptide" evidence="3">
    <location>
        <begin position="1"/>
        <end position="18"/>
    </location>
</feature>
<dbReference type="Gene3D" id="2.60.40.10">
    <property type="entry name" value="Immunoglobulins"/>
    <property type="match status" value="1"/>
</dbReference>
<dbReference type="OrthoDB" id="2019572at2759"/>
<accession>A0A9P7NAX9</accession>
<dbReference type="PANTHER" id="PTHR32208">
    <property type="entry name" value="SECRETED PROTEIN-RELATED"/>
    <property type="match status" value="1"/>
</dbReference>
<dbReference type="InterPro" id="IPR011043">
    <property type="entry name" value="Gal_Oxase/kelch_b-propeller"/>
</dbReference>
<sequence length="679" mass="73445">MKLHTALFLAAVAGLAHSAAVQKPAGKKQHKPKKHYHQGGIEHAKLAAAPPLGNQIPWTGWKVTCDSFEPGYECDKAIDGNNATFWHSAYDNPNLPHQIVVDMGAVKNVNGLSAMPRQDQNNHGMIASHDVAVSTDNKNWEVVAVGTWYDGDADVRYANFETRTARYVRLRATSEVNGNPWTSLSEIKVFEAASGPTPYNRNGKWGLTIDFPTVPVAAVVDPMDGNVLVWSSYTYDDFMGTTRNRIYTSIWDPATNAVTPKVVDNVDHDMFCPGISIDGKGKLVVTGGNSAEKTSLYDFGTDTWTVGPQMKVPRGYQASATLSDGRVFTIGGSWSGGQSFKNGEVYDPVAGTWTMLNGADVKPMLTKDKQGVYRADNHAWLFGWKDGSVFQAGPSTAMNWYNTKGNGGVSPAGQRSDANGADQDSMDGDATMFDAVQGKILTVGGSPDYQDSEATAHAHIITIGNVGAQAQVKPAGKGMAYRRAFHNSVALPNGQVFITGGQSYALPFSDDKSQFTPELYDPATDTFYQQQSNSIPRVYHSVGLLLPDGRVFSAGGGLCGDCNTNHFDGQVFTPQYLLTNDGQPAPRPVIRSAVQTDRRITITTDSPVKTASLMRYGTSTHTVNTDQRRIPLTLVRAGTNQYTVDVPADPGVVLPGYYMLFVMNQNGVPSVSKTVKFLD</sequence>
<dbReference type="Gene3D" id="2.130.10.80">
    <property type="entry name" value="Galactose oxidase/kelch, beta-propeller"/>
    <property type="match status" value="1"/>
</dbReference>
<protein>
    <recommendedName>
        <fullName evidence="4">F5/8 type C domain-containing protein</fullName>
    </recommendedName>
</protein>
<dbReference type="PROSITE" id="PS50022">
    <property type="entry name" value="FA58C_3"/>
    <property type="match status" value="1"/>
</dbReference>
<evidence type="ECO:0000313" key="6">
    <source>
        <dbReference type="Proteomes" id="UP000748025"/>
    </source>
</evidence>
<evidence type="ECO:0000256" key="2">
    <source>
        <dbReference type="SAM" id="MobiDB-lite"/>
    </source>
</evidence>
<dbReference type="PANTHER" id="PTHR32208:SF68">
    <property type="entry name" value="GALACTOSE OXIDASE"/>
    <property type="match status" value="1"/>
</dbReference>
<dbReference type="InterPro" id="IPR008979">
    <property type="entry name" value="Galactose-bd-like_sf"/>
</dbReference>
<dbReference type="InterPro" id="IPR000421">
    <property type="entry name" value="FA58C"/>
</dbReference>
<dbReference type="SUPFAM" id="SSF81296">
    <property type="entry name" value="E set domains"/>
    <property type="match status" value="1"/>
</dbReference>
<dbReference type="InterPro" id="IPR013783">
    <property type="entry name" value="Ig-like_fold"/>
</dbReference>
<dbReference type="SMART" id="SM00231">
    <property type="entry name" value="FA58C"/>
    <property type="match status" value="1"/>
</dbReference>
<dbReference type="Proteomes" id="UP000748025">
    <property type="component" value="Unassembled WGS sequence"/>
</dbReference>
<reference evidence="5" key="1">
    <citation type="journal article" date="2020" name="bioRxiv">
        <title>Whole genome comparisons of ergot fungi reveals the divergence and evolution of species within the genus Claviceps are the result of varying mechanisms driving genome evolution and host range expansion.</title>
        <authorList>
            <person name="Wyka S.A."/>
            <person name="Mondo S.J."/>
            <person name="Liu M."/>
            <person name="Dettman J."/>
            <person name="Nalam V."/>
            <person name="Broders K.D."/>
        </authorList>
    </citation>
    <scope>NUCLEOTIDE SEQUENCE</scope>
    <source>
        <strain evidence="5">CCC 602</strain>
    </source>
</reference>
<keyword evidence="1 3" id="KW-0732">Signal</keyword>
<evidence type="ECO:0000259" key="4">
    <source>
        <dbReference type="PROSITE" id="PS50022"/>
    </source>
</evidence>
<proteinExistence type="predicted"/>
<keyword evidence="6" id="KW-1185">Reference proteome</keyword>
<dbReference type="InterPro" id="IPR009880">
    <property type="entry name" value="Glyoxal_oxidase_N"/>
</dbReference>
<dbReference type="SUPFAM" id="SSF50965">
    <property type="entry name" value="Galactose oxidase, central domain"/>
    <property type="match status" value="1"/>
</dbReference>
<dbReference type="CDD" id="cd02851">
    <property type="entry name" value="E_set_GO_C"/>
    <property type="match status" value="1"/>
</dbReference>
<feature type="domain" description="F5/8 type C" evidence="4">
    <location>
        <begin position="79"/>
        <end position="192"/>
    </location>
</feature>
<dbReference type="InterPro" id="IPR006652">
    <property type="entry name" value="Kelch_1"/>
</dbReference>
<dbReference type="InterPro" id="IPR037293">
    <property type="entry name" value="Gal_Oxidase_central_sf"/>
</dbReference>
<feature type="region of interest" description="Disordered" evidence="2">
    <location>
        <begin position="405"/>
        <end position="425"/>
    </location>
</feature>
<dbReference type="Pfam" id="PF07250">
    <property type="entry name" value="Glyoxal_oxid_N"/>
    <property type="match status" value="1"/>
</dbReference>
<dbReference type="Pfam" id="PF00754">
    <property type="entry name" value="F5_F8_type_C"/>
    <property type="match status" value="1"/>
</dbReference>
<dbReference type="EMBL" id="SRPW01001327">
    <property type="protein sequence ID" value="KAG6002723.1"/>
    <property type="molecule type" value="Genomic_DNA"/>
</dbReference>
<feature type="chain" id="PRO_5040212050" description="F5/8 type C domain-containing protein" evidence="3">
    <location>
        <begin position="19"/>
        <end position="679"/>
    </location>
</feature>